<gene>
    <name evidence="4" type="ORF">C7B82_12385</name>
</gene>
<sequence length="157" mass="17957">MLSQLEKLSLDTDGRYASDEELQFVGDYMQSFSLRVQTYQKLQSAEAAIVQQVEAKMRSLDPSLFNSGNDDVSAKWKRDTVRVLRYSAVAMLMNDPETLRERFLFWFQTIMKAFGAQKSCNATYVAMQEVVQQHLTPIQASLFCPILEINRQTLGKA</sequence>
<dbReference type="InterPro" id="IPR038719">
    <property type="entry name" value="Phycobilisome_asu/bsu_sf"/>
</dbReference>
<dbReference type="Gene3D" id="1.10.490.20">
    <property type="entry name" value="Phycocyanins"/>
    <property type="match status" value="1"/>
</dbReference>
<reference evidence="5" key="1">
    <citation type="submission" date="2018-02" db="EMBL/GenBank/DDBJ databases">
        <authorList>
            <person name="Moore K."/>
            <person name="Momper L."/>
        </authorList>
    </citation>
    <scope>NUCLEOTIDE SEQUENCE [LARGE SCALE GENOMIC DNA]</scope>
    <source>
        <strain evidence="5">ULC18</strain>
    </source>
</reference>
<dbReference type="GO" id="GO:0015979">
    <property type="term" value="P:photosynthesis"/>
    <property type="evidence" value="ECO:0007669"/>
    <property type="project" value="InterPro"/>
</dbReference>
<evidence type="ECO:0000256" key="1">
    <source>
        <dbReference type="ARBA" id="ARBA00008182"/>
    </source>
</evidence>
<evidence type="ECO:0000313" key="4">
    <source>
        <dbReference type="EMBL" id="PSB28963.1"/>
    </source>
</evidence>
<dbReference type="OrthoDB" id="423955at2"/>
<evidence type="ECO:0000256" key="2">
    <source>
        <dbReference type="ARBA" id="ARBA00022991"/>
    </source>
</evidence>
<dbReference type="InterPro" id="IPR009050">
    <property type="entry name" value="Globin-like_sf"/>
</dbReference>
<keyword evidence="5" id="KW-1185">Reference proteome</keyword>
<dbReference type="GO" id="GO:0030089">
    <property type="term" value="C:phycobilisome"/>
    <property type="evidence" value="ECO:0007669"/>
    <property type="project" value="InterPro"/>
</dbReference>
<evidence type="ECO:0000313" key="5">
    <source>
        <dbReference type="Proteomes" id="UP000239576"/>
    </source>
</evidence>
<comment type="caution">
    <text evidence="4">The sequence shown here is derived from an EMBL/GenBank/DDBJ whole genome shotgun (WGS) entry which is preliminary data.</text>
</comment>
<dbReference type="AlphaFoldDB" id="A0A2T1E8B2"/>
<proteinExistence type="inferred from homology"/>
<dbReference type="Pfam" id="PF00502">
    <property type="entry name" value="Phycobilisome"/>
    <property type="match status" value="1"/>
</dbReference>
<evidence type="ECO:0000256" key="3">
    <source>
        <dbReference type="ARBA" id="ARBA00023307"/>
    </source>
</evidence>
<dbReference type="EMBL" id="PVWK01000070">
    <property type="protein sequence ID" value="PSB28963.1"/>
    <property type="molecule type" value="Genomic_DNA"/>
</dbReference>
<name>A0A2T1E8B2_9CYAN</name>
<keyword evidence="2" id="KW-0157">Chromophore</keyword>
<comment type="similarity">
    <text evidence="1">Belongs to the phycobiliprotein family.</text>
</comment>
<dbReference type="SUPFAM" id="SSF46458">
    <property type="entry name" value="Globin-like"/>
    <property type="match status" value="1"/>
</dbReference>
<dbReference type="InterPro" id="IPR012128">
    <property type="entry name" value="Phycobilisome_asu/bsu"/>
</dbReference>
<reference evidence="4 5" key="2">
    <citation type="submission" date="2018-03" db="EMBL/GenBank/DDBJ databases">
        <title>The ancient ancestry and fast evolution of plastids.</title>
        <authorList>
            <person name="Moore K.R."/>
            <person name="Magnabosco C."/>
            <person name="Momper L."/>
            <person name="Gold D.A."/>
            <person name="Bosak T."/>
            <person name="Fournier G.P."/>
        </authorList>
    </citation>
    <scope>NUCLEOTIDE SEQUENCE [LARGE SCALE GENOMIC DNA]</scope>
    <source>
        <strain evidence="4 5">ULC18</strain>
    </source>
</reference>
<protein>
    <submittedName>
        <fullName evidence="4">Phycobilisome protein</fullName>
    </submittedName>
</protein>
<accession>A0A2T1E8B2</accession>
<dbReference type="Proteomes" id="UP000239576">
    <property type="component" value="Unassembled WGS sequence"/>
</dbReference>
<keyword evidence="3" id="KW-0089">Bile pigment</keyword>
<organism evidence="4 5">
    <name type="scientific">Stenomitos frigidus ULC18</name>
    <dbReference type="NCBI Taxonomy" id="2107698"/>
    <lineage>
        <taxon>Bacteria</taxon>
        <taxon>Bacillati</taxon>
        <taxon>Cyanobacteriota</taxon>
        <taxon>Cyanophyceae</taxon>
        <taxon>Leptolyngbyales</taxon>
        <taxon>Leptolyngbyaceae</taxon>
        <taxon>Stenomitos</taxon>
    </lineage>
</organism>
<dbReference type="CDD" id="cd08919">
    <property type="entry name" value="PBP-like"/>
    <property type="match status" value="1"/>
</dbReference>